<organism evidence="10 11">
    <name type="scientific">Albimonas donghaensis</name>
    <dbReference type="NCBI Taxonomy" id="356660"/>
    <lineage>
        <taxon>Bacteria</taxon>
        <taxon>Pseudomonadati</taxon>
        <taxon>Pseudomonadota</taxon>
        <taxon>Alphaproteobacteria</taxon>
        <taxon>Rhodobacterales</taxon>
        <taxon>Paracoccaceae</taxon>
        <taxon>Albimonas</taxon>
    </lineage>
</organism>
<dbReference type="RefSeq" id="WP_092679253.1">
    <property type="nucleotide sequence ID" value="NZ_FNMZ01000001.1"/>
</dbReference>
<evidence type="ECO:0000256" key="6">
    <source>
        <dbReference type="ARBA" id="ARBA00023136"/>
    </source>
</evidence>
<feature type="transmembrane region" description="Helical" evidence="7">
    <location>
        <begin position="109"/>
        <end position="129"/>
    </location>
</feature>
<evidence type="ECO:0000256" key="1">
    <source>
        <dbReference type="ARBA" id="ARBA00004651"/>
    </source>
</evidence>
<feature type="domain" description="Tripartite ATP-independent periplasmic transporters DctQ component" evidence="9">
    <location>
        <begin position="88"/>
        <end position="213"/>
    </location>
</feature>
<comment type="function">
    <text evidence="7">Part of the tripartite ATP-independent periplasmic (TRAP) transport system.</text>
</comment>
<keyword evidence="7" id="KW-0997">Cell inner membrane</keyword>
<accession>A0A1H2QYG2</accession>
<keyword evidence="3" id="KW-1003">Cell membrane</keyword>
<evidence type="ECO:0000256" key="2">
    <source>
        <dbReference type="ARBA" id="ARBA00022448"/>
    </source>
</evidence>
<dbReference type="Pfam" id="PF04290">
    <property type="entry name" value="DctQ"/>
    <property type="match status" value="1"/>
</dbReference>
<evidence type="ECO:0000256" key="7">
    <source>
        <dbReference type="RuleBase" id="RU369079"/>
    </source>
</evidence>
<sequence length="270" mass="29416">MFTYLIHDAWISEPDSFWSALHVAILWGLGLFLDLLLIMVLRVAWLSALTLSASGRERGTRGLVAAARTMARIDRVVVYVAGAALAAMVLVTFFSVIGRTLWKPIPDDYTMAEWALVLVAALMMGVIQGRGEHIEVTAFTDNMSERTNRTLRLVGVLAGCLAVSRLAWVSIEEVPGSFLEITYGSIYDLPMWPPRLIFMMGLAWWLARTAIQVLVLPVTELVDAEAAGAPPGWDLTPLLPAHSGAEVETSGEFIDTTASDERGRDAGGNS</sequence>
<dbReference type="GO" id="GO:0022857">
    <property type="term" value="F:transmembrane transporter activity"/>
    <property type="evidence" value="ECO:0007669"/>
    <property type="project" value="UniProtKB-UniRule"/>
</dbReference>
<gene>
    <name evidence="10" type="ORF">SAMN05444336_101172</name>
</gene>
<comment type="subunit">
    <text evidence="7">The complex comprises the extracytoplasmic solute receptor protein and the two transmembrane proteins.</text>
</comment>
<dbReference type="OrthoDB" id="6385730at2"/>
<dbReference type="AlphaFoldDB" id="A0A1H2QYG2"/>
<keyword evidence="4 7" id="KW-0812">Transmembrane</keyword>
<feature type="compositionally biased region" description="Basic and acidic residues" evidence="8">
    <location>
        <begin position="259"/>
        <end position="270"/>
    </location>
</feature>
<protein>
    <recommendedName>
        <fullName evidence="7">TRAP transporter small permease protein</fullName>
    </recommendedName>
</protein>
<keyword evidence="11" id="KW-1185">Reference proteome</keyword>
<feature type="transmembrane region" description="Helical" evidence="7">
    <location>
        <begin position="191"/>
        <end position="207"/>
    </location>
</feature>
<keyword evidence="2 7" id="KW-0813">Transport</keyword>
<dbReference type="GO" id="GO:0005886">
    <property type="term" value="C:plasma membrane"/>
    <property type="evidence" value="ECO:0007669"/>
    <property type="project" value="UniProtKB-SubCell"/>
</dbReference>
<evidence type="ECO:0000256" key="4">
    <source>
        <dbReference type="ARBA" id="ARBA00022692"/>
    </source>
</evidence>
<dbReference type="Proteomes" id="UP000199118">
    <property type="component" value="Unassembled WGS sequence"/>
</dbReference>
<comment type="caution">
    <text evidence="7">Lacks conserved residue(s) required for the propagation of feature annotation.</text>
</comment>
<reference evidence="10 11" key="1">
    <citation type="submission" date="2016-10" db="EMBL/GenBank/DDBJ databases">
        <authorList>
            <person name="de Groot N.N."/>
        </authorList>
    </citation>
    <scope>NUCLEOTIDE SEQUENCE [LARGE SCALE GENOMIC DNA]</scope>
    <source>
        <strain evidence="10 11">DSM 17890</strain>
    </source>
</reference>
<feature type="transmembrane region" description="Helical" evidence="7">
    <location>
        <begin position="20"/>
        <end position="41"/>
    </location>
</feature>
<name>A0A1H2QYG2_9RHOB</name>
<evidence type="ECO:0000313" key="10">
    <source>
        <dbReference type="EMBL" id="SDW11684.1"/>
    </source>
</evidence>
<evidence type="ECO:0000256" key="3">
    <source>
        <dbReference type="ARBA" id="ARBA00022475"/>
    </source>
</evidence>
<dbReference type="STRING" id="356660.SAMN05444336_101172"/>
<feature type="transmembrane region" description="Helical" evidence="7">
    <location>
        <begin position="150"/>
        <end position="171"/>
    </location>
</feature>
<keyword evidence="6 7" id="KW-0472">Membrane</keyword>
<dbReference type="InterPro" id="IPR055348">
    <property type="entry name" value="DctQ"/>
</dbReference>
<comment type="similarity">
    <text evidence="7">Belongs to the TRAP transporter small permease family.</text>
</comment>
<evidence type="ECO:0000259" key="9">
    <source>
        <dbReference type="Pfam" id="PF04290"/>
    </source>
</evidence>
<comment type="subcellular location">
    <subcellularLocation>
        <location evidence="7">Cell inner membrane</location>
        <topology evidence="7">Multi-pass membrane protein</topology>
    </subcellularLocation>
    <subcellularLocation>
        <location evidence="1">Cell membrane</location>
        <topology evidence="1">Multi-pass membrane protein</topology>
    </subcellularLocation>
</comment>
<keyword evidence="5 7" id="KW-1133">Transmembrane helix</keyword>
<feature type="region of interest" description="Disordered" evidence="8">
    <location>
        <begin position="246"/>
        <end position="270"/>
    </location>
</feature>
<evidence type="ECO:0000256" key="5">
    <source>
        <dbReference type="ARBA" id="ARBA00022989"/>
    </source>
</evidence>
<feature type="transmembrane region" description="Helical" evidence="7">
    <location>
        <begin position="76"/>
        <end position="97"/>
    </location>
</feature>
<evidence type="ECO:0000256" key="8">
    <source>
        <dbReference type="SAM" id="MobiDB-lite"/>
    </source>
</evidence>
<evidence type="ECO:0000313" key="11">
    <source>
        <dbReference type="Proteomes" id="UP000199118"/>
    </source>
</evidence>
<dbReference type="EMBL" id="FNMZ01000001">
    <property type="protein sequence ID" value="SDW11684.1"/>
    <property type="molecule type" value="Genomic_DNA"/>
</dbReference>
<proteinExistence type="inferred from homology"/>